<name>R9ATW2_9GAMM</name>
<dbReference type="AlphaFoldDB" id="R9ATW2"/>
<dbReference type="Proteomes" id="UP000016203">
    <property type="component" value="Unassembled WGS sequence"/>
</dbReference>
<dbReference type="EMBL" id="AQFL01000015">
    <property type="protein sequence ID" value="EOR05490.1"/>
    <property type="molecule type" value="Genomic_DNA"/>
</dbReference>
<organism evidence="1 2">
    <name type="scientific">Acinetobacter genomosp. 15BJ</name>
    <dbReference type="NCBI Taxonomy" id="106651"/>
    <lineage>
        <taxon>Bacteria</taxon>
        <taxon>Pseudomonadati</taxon>
        <taxon>Pseudomonadota</taxon>
        <taxon>Gammaproteobacteria</taxon>
        <taxon>Moraxellales</taxon>
        <taxon>Moraxellaceae</taxon>
        <taxon>Acinetobacter</taxon>
    </lineage>
</organism>
<evidence type="ECO:0000313" key="2">
    <source>
        <dbReference type="Proteomes" id="UP000016203"/>
    </source>
</evidence>
<accession>R9ATW2</accession>
<sequence>MHKAEKIEQVLQMTMPLLTLGKTKVSPAES</sequence>
<dbReference type="HOGENOM" id="CLU_3401736_0_0_6"/>
<comment type="caution">
    <text evidence="1">The sequence shown here is derived from an EMBL/GenBank/DDBJ whole genome shotgun (WGS) entry which is preliminary data.</text>
</comment>
<reference evidence="1 2" key="1">
    <citation type="submission" date="2013-03" db="EMBL/GenBank/DDBJ databases">
        <title>The Genome Sequence of Acinetobacter sp. CIP 110321.</title>
        <authorList>
            <consortium name="The Broad Institute Genome Sequencing Platform"/>
            <consortium name="The Broad Institute Genome Sequencing Center for Infectious Disease"/>
            <person name="Cerqueira G."/>
            <person name="Feldgarden M."/>
            <person name="Courvalin P."/>
            <person name="Perichon B."/>
            <person name="Grillot-Courvalin C."/>
            <person name="Clermont D."/>
            <person name="Rocha E."/>
            <person name="Yoon E.-J."/>
            <person name="Nemec A."/>
            <person name="Walker B."/>
            <person name="Young S.K."/>
            <person name="Zeng Q."/>
            <person name="Gargeya S."/>
            <person name="Fitzgerald M."/>
            <person name="Haas B."/>
            <person name="Abouelleil A."/>
            <person name="Alvarado L."/>
            <person name="Arachchi H.M."/>
            <person name="Berlin A.M."/>
            <person name="Chapman S.B."/>
            <person name="Dewar J."/>
            <person name="Goldberg J."/>
            <person name="Griggs A."/>
            <person name="Gujja S."/>
            <person name="Hansen M."/>
            <person name="Howarth C."/>
            <person name="Imamovic A."/>
            <person name="Larimer J."/>
            <person name="McCowan C."/>
            <person name="Murphy C."/>
            <person name="Neiman D."/>
            <person name="Pearson M."/>
            <person name="Priest M."/>
            <person name="Roberts A."/>
            <person name="Saif S."/>
            <person name="Shea T."/>
            <person name="Sisk P."/>
            <person name="Sykes S."/>
            <person name="Wortman J."/>
            <person name="Nusbaum C."/>
            <person name="Birren B."/>
        </authorList>
    </citation>
    <scope>NUCLEOTIDE SEQUENCE [LARGE SCALE GENOMIC DNA]</scope>
    <source>
        <strain evidence="1 2">CIP 110321</strain>
    </source>
</reference>
<evidence type="ECO:0000313" key="1">
    <source>
        <dbReference type="EMBL" id="EOR05490.1"/>
    </source>
</evidence>
<gene>
    <name evidence="1" type="ORF">F896_02911</name>
</gene>
<proteinExistence type="predicted"/>
<protein>
    <submittedName>
        <fullName evidence="1">Uncharacterized protein</fullName>
    </submittedName>
</protein>